<comment type="subcellular location">
    <subcellularLocation>
        <location evidence="1">Cell membrane</location>
        <topology evidence="1">Multi-pass membrane protein</topology>
    </subcellularLocation>
</comment>
<keyword evidence="5 8" id="KW-1133">Transmembrane helix</keyword>
<evidence type="ECO:0000256" key="1">
    <source>
        <dbReference type="ARBA" id="ARBA00004651"/>
    </source>
</evidence>
<feature type="region of interest" description="Disordered" evidence="7">
    <location>
        <begin position="588"/>
        <end position="643"/>
    </location>
</feature>
<dbReference type="PANTHER" id="PTHR37937">
    <property type="entry name" value="CONJUGATIVE TRANSFER: DNA TRANSPORT"/>
    <property type="match status" value="1"/>
</dbReference>
<keyword evidence="10" id="KW-1185">Reference proteome</keyword>
<dbReference type="SUPFAM" id="SSF52540">
    <property type="entry name" value="P-loop containing nucleoside triphosphate hydrolases"/>
    <property type="match status" value="1"/>
</dbReference>
<dbReference type="EMBL" id="CP104068">
    <property type="protein sequence ID" value="WAH44908.1"/>
    <property type="molecule type" value="Genomic_DNA"/>
</dbReference>
<comment type="similarity">
    <text evidence="2">Belongs to the VirD4/TraG family.</text>
</comment>
<gene>
    <name evidence="9" type="ORF">NZD89_28075</name>
</gene>
<accession>A0ABY6ZPJ9</accession>
<keyword evidence="6 8" id="KW-0472">Membrane</keyword>
<feature type="compositionally biased region" description="Polar residues" evidence="7">
    <location>
        <begin position="595"/>
        <end position="606"/>
    </location>
</feature>
<evidence type="ECO:0000256" key="3">
    <source>
        <dbReference type="ARBA" id="ARBA00022475"/>
    </source>
</evidence>
<name>A0ABY6ZPJ9_9BACL</name>
<dbReference type="Proteomes" id="UP001164761">
    <property type="component" value="Plasmid unnamed1"/>
</dbReference>
<reference evidence="9" key="1">
    <citation type="submission" date="2022-08" db="EMBL/GenBank/DDBJ databases">
        <title>Alicyclobacillus fastidiosus DSM 17978, complete genome.</title>
        <authorList>
            <person name="Wang Q."/>
            <person name="Cai R."/>
            <person name="Wang Z."/>
        </authorList>
    </citation>
    <scope>NUCLEOTIDE SEQUENCE</scope>
    <source>
        <strain evidence="9">DSM 17978</strain>
        <plasmid evidence="9">unnamed1</plasmid>
    </source>
</reference>
<dbReference type="InterPro" id="IPR003688">
    <property type="entry name" value="TraG/VirD4"/>
</dbReference>
<evidence type="ECO:0000256" key="2">
    <source>
        <dbReference type="ARBA" id="ARBA00008806"/>
    </source>
</evidence>
<protein>
    <submittedName>
        <fullName evidence="9">Type IV secretory system conjugative DNA transfer family protein</fullName>
    </submittedName>
</protein>
<evidence type="ECO:0000313" key="10">
    <source>
        <dbReference type="Proteomes" id="UP001164761"/>
    </source>
</evidence>
<evidence type="ECO:0000256" key="5">
    <source>
        <dbReference type="ARBA" id="ARBA00022989"/>
    </source>
</evidence>
<dbReference type="Pfam" id="PF02534">
    <property type="entry name" value="T4SS-DNA_transf"/>
    <property type="match status" value="1"/>
</dbReference>
<organism evidence="9 10">
    <name type="scientific">Alicyclobacillus fastidiosus</name>
    <dbReference type="NCBI Taxonomy" id="392011"/>
    <lineage>
        <taxon>Bacteria</taxon>
        <taxon>Bacillati</taxon>
        <taxon>Bacillota</taxon>
        <taxon>Bacilli</taxon>
        <taxon>Bacillales</taxon>
        <taxon>Alicyclobacillaceae</taxon>
        <taxon>Alicyclobacillus</taxon>
    </lineage>
</organism>
<dbReference type="CDD" id="cd01127">
    <property type="entry name" value="TrwB_TraG_TraD_VirD4"/>
    <property type="match status" value="1"/>
</dbReference>
<dbReference type="Gene3D" id="3.40.50.300">
    <property type="entry name" value="P-loop containing nucleotide triphosphate hydrolases"/>
    <property type="match status" value="1"/>
</dbReference>
<feature type="transmembrane region" description="Helical" evidence="8">
    <location>
        <begin position="7"/>
        <end position="32"/>
    </location>
</feature>
<dbReference type="RefSeq" id="WP_268008775.1">
    <property type="nucleotide sequence ID" value="NZ_CP104068.1"/>
</dbReference>
<dbReference type="PANTHER" id="PTHR37937:SF1">
    <property type="entry name" value="CONJUGATIVE TRANSFER: DNA TRANSPORT"/>
    <property type="match status" value="1"/>
</dbReference>
<geneLocation type="plasmid" evidence="9 10">
    <name>unnamed1</name>
</geneLocation>
<evidence type="ECO:0000256" key="4">
    <source>
        <dbReference type="ARBA" id="ARBA00022692"/>
    </source>
</evidence>
<sequence>MQQQRAFFQWISTGVFTLVIFLLSTTLSGALYDLVTHLRNIKVSFFHQTIKKAEHFVYVWHSITHPNEFSLMAFGITLMLAGWDSWKTWKATTDHRRKYKQRHGYASHGTAHWQEKYETRQFYHQDNNGFLLGDYDKDKYAPLPDAAFRDPKHGNYSVHPFSSELNHQYLVIGPPGSKKTTGFIMPNIFHLAQQGISMVATDPKGELYTQTAEYLRERGYNIVVLDYINFMYGQRQNYIQYIFEEKQYAEVANMYLNATRNEGDKRDFWEGKAQELLTALIGFVHQAYGPKGTFTRIFELIPYFISNPAYIVELFDRYNVKGAPRLLLNGVLAQAGSENLMANIIGTLTEKLNLFTLSNVQAHTSVTDYDLSRVTQEKTAVFVLISVKDTTYAPLVSVFWSSIFNIFYKVAEENGGRLPVPVAPLIDEMANIGKIAGFDTKLTTMRSLGVFPMMIWHSYPQLKMKYGQDYADVFLASCDTHILLACNDLQTAELFSKSLGDTTIETQSKRGARAALAEANNTTNQFTGRRLLQPAEIRALDRRFSIVIQSGRPPVLLNKLQYRYWEDESRIAHEAVFADLPQYGGEPYEYLDTSDMPNQQTSNAASETERMSDTKVTSPEDTSDTEDKQLVGISRSKWLGERS</sequence>
<keyword evidence="4 8" id="KW-0812">Transmembrane</keyword>
<dbReference type="NCBIfam" id="NF045973">
    <property type="entry name" value="conju_CD1115"/>
    <property type="match status" value="1"/>
</dbReference>
<dbReference type="InterPro" id="IPR051539">
    <property type="entry name" value="T4SS-coupling_protein"/>
</dbReference>
<proteinExistence type="inferred from homology"/>
<evidence type="ECO:0000256" key="8">
    <source>
        <dbReference type="SAM" id="Phobius"/>
    </source>
</evidence>
<evidence type="ECO:0000256" key="6">
    <source>
        <dbReference type="ARBA" id="ARBA00023136"/>
    </source>
</evidence>
<evidence type="ECO:0000256" key="7">
    <source>
        <dbReference type="SAM" id="MobiDB-lite"/>
    </source>
</evidence>
<evidence type="ECO:0000313" key="9">
    <source>
        <dbReference type="EMBL" id="WAH44908.1"/>
    </source>
</evidence>
<dbReference type="InterPro" id="IPR027417">
    <property type="entry name" value="P-loop_NTPase"/>
</dbReference>
<keyword evidence="3" id="KW-1003">Cell membrane</keyword>
<keyword evidence="9" id="KW-0614">Plasmid</keyword>